<reference evidence="1" key="2">
    <citation type="journal article" date="2022" name="New Phytol.">
        <title>Evolutionary transition to the ectomycorrhizal habit in the genomes of a hyperdiverse lineage of mushroom-forming fungi.</title>
        <authorList>
            <person name="Looney B."/>
            <person name="Miyauchi S."/>
            <person name="Morin E."/>
            <person name="Drula E."/>
            <person name="Courty P.E."/>
            <person name="Kohler A."/>
            <person name="Kuo A."/>
            <person name="LaButti K."/>
            <person name="Pangilinan J."/>
            <person name="Lipzen A."/>
            <person name="Riley R."/>
            <person name="Andreopoulos W."/>
            <person name="He G."/>
            <person name="Johnson J."/>
            <person name="Nolan M."/>
            <person name="Tritt A."/>
            <person name="Barry K.W."/>
            <person name="Grigoriev I.V."/>
            <person name="Nagy L.G."/>
            <person name="Hibbett D."/>
            <person name="Henrissat B."/>
            <person name="Matheny P.B."/>
            <person name="Labbe J."/>
            <person name="Martin F.M."/>
        </authorList>
    </citation>
    <scope>NUCLEOTIDE SEQUENCE</scope>
    <source>
        <strain evidence="1">EC-137</strain>
    </source>
</reference>
<dbReference type="EMBL" id="MU273491">
    <property type="protein sequence ID" value="KAI0035026.1"/>
    <property type="molecule type" value="Genomic_DNA"/>
</dbReference>
<keyword evidence="2" id="KW-1185">Reference proteome</keyword>
<proteinExistence type="predicted"/>
<evidence type="ECO:0000313" key="1">
    <source>
        <dbReference type="EMBL" id="KAI0035026.1"/>
    </source>
</evidence>
<name>A0ACB8QUB4_9AGAM</name>
<comment type="caution">
    <text evidence="1">The sequence shown here is derived from an EMBL/GenBank/DDBJ whole genome shotgun (WGS) entry which is preliminary data.</text>
</comment>
<protein>
    <submittedName>
        <fullName evidence="1">Uncharacterized protein</fullName>
    </submittedName>
</protein>
<dbReference type="Proteomes" id="UP000814128">
    <property type="component" value="Unassembled WGS sequence"/>
</dbReference>
<organism evidence="1 2">
    <name type="scientific">Vararia minispora EC-137</name>
    <dbReference type="NCBI Taxonomy" id="1314806"/>
    <lineage>
        <taxon>Eukaryota</taxon>
        <taxon>Fungi</taxon>
        <taxon>Dikarya</taxon>
        <taxon>Basidiomycota</taxon>
        <taxon>Agaricomycotina</taxon>
        <taxon>Agaricomycetes</taxon>
        <taxon>Russulales</taxon>
        <taxon>Lachnocladiaceae</taxon>
        <taxon>Vararia</taxon>
    </lineage>
</organism>
<reference evidence="1" key="1">
    <citation type="submission" date="2021-02" db="EMBL/GenBank/DDBJ databases">
        <authorList>
            <consortium name="DOE Joint Genome Institute"/>
            <person name="Ahrendt S."/>
            <person name="Looney B.P."/>
            <person name="Miyauchi S."/>
            <person name="Morin E."/>
            <person name="Drula E."/>
            <person name="Courty P.E."/>
            <person name="Chicoki N."/>
            <person name="Fauchery L."/>
            <person name="Kohler A."/>
            <person name="Kuo A."/>
            <person name="Labutti K."/>
            <person name="Pangilinan J."/>
            <person name="Lipzen A."/>
            <person name="Riley R."/>
            <person name="Andreopoulos W."/>
            <person name="He G."/>
            <person name="Johnson J."/>
            <person name="Barry K.W."/>
            <person name="Grigoriev I.V."/>
            <person name="Nagy L."/>
            <person name="Hibbett D."/>
            <person name="Henrissat B."/>
            <person name="Matheny P.B."/>
            <person name="Labbe J."/>
            <person name="Martin F."/>
        </authorList>
    </citation>
    <scope>NUCLEOTIDE SEQUENCE</scope>
    <source>
        <strain evidence="1">EC-137</strain>
    </source>
</reference>
<evidence type="ECO:0000313" key="2">
    <source>
        <dbReference type="Proteomes" id="UP000814128"/>
    </source>
</evidence>
<gene>
    <name evidence="1" type="ORF">K488DRAFT_83488</name>
</gene>
<accession>A0ACB8QUB4</accession>
<sequence>MALFAVLSSENDKLKKDLSLSQDQLTVAKEQLSALEFRVTELNAALLESETSHKCIHSLLLEDRERIAKLRKQVDAKRKAIKRSKGTISDLHSKHNSTRLELKHIVHSHSKELANITNECHIHLARSQTTADRLNEALVQIAELDRQLSARTQTEAIRQNAHLMPYLLPQMLNYIATALDTYENGPYSDEFKEGGVIDTSTIAERCKVFLPATNDHNEGALGALRASDPSMTTTTFLASLMFSRNNTETFLRQMLNTAADQAYLLREARRIDASGQARKRRLANQVVMRRNAALRQEKEAAAREKDRLDREILSTLTLSTDPEDIQKLKGPEVRQQIRAWKKLYGVTGFPTYKKMNTVALQKEALIAGVQRYRSERVIRGGDKNNPESENEASDSWADVEDEDDDELLQKR</sequence>